<feature type="repeat" description="ANK" evidence="3">
    <location>
        <begin position="804"/>
        <end position="827"/>
    </location>
</feature>
<dbReference type="InterPro" id="IPR006047">
    <property type="entry name" value="GH13_cat_dom"/>
</dbReference>
<feature type="repeat" description="ANK" evidence="3">
    <location>
        <begin position="665"/>
        <end position="697"/>
    </location>
</feature>
<dbReference type="PROSITE" id="PS50088">
    <property type="entry name" value="ANK_REPEAT"/>
    <property type="match status" value="4"/>
</dbReference>
<dbReference type="SMART" id="SM00642">
    <property type="entry name" value="Aamy"/>
    <property type="match status" value="1"/>
</dbReference>
<dbReference type="SMART" id="SM00248">
    <property type="entry name" value="ANK"/>
    <property type="match status" value="10"/>
</dbReference>
<dbReference type="InterPro" id="IPR051165">
    <property type="entry name" value="Multifunctional_ANK_Repeat"/>
</dbReference>
<reference evidence="5 6" key="1">
    <citation type="submission" date="2024-02" db="EMBL/GenBank/DDBJ databases">
        <authorList>
            <person name="Chen Y."/>
            <person name="Shah S."/>
            <person name="Dougan E. K."/>
            <person name="Thang M."/>
            <person name="Chan C."/>
        </authorList>
    </citation>
    <scope>NUCLEOTIDE SEQUENCE [LARGE SCALE GENOMIC DNA]</scope>
</reference>
<dbReference type="Pfam" id="PF12796">
    <property type="entry name" value="Ank_2"/>
    <property type="match status" value="2"/>
</dbReference>
<evidence type="ECO:0000256" key="2">
    <source>
        <dbReference type="ARBA" id="ARBA00023043"/>
    </source>
</evidence>
<dbReference type="SUPFAM" id="SSF50985">
    <property type="entry name" value="RCC1/BLIP-II"/>
    <property type="match status" value="1"/>
</dbReference>
<dbReference type="Proteomes" id="UP001642464">
    <property type="component" value="Unassembled WGS sequence"/>
</dbReference>
<dbReference type="EMBL" id="CAXAMM010004335">
    <property type="protein sequence ID" value="CAK9003223.1"/>
    <property type="molecule type" value="Genomic_DNA"/>
</dbReference>
<evidence type="ECO:0000256" key="3">
    <source>
        <dbReference type="PROSITE-ProRule" id="PRU00023"/>
    </source>
</evidence>
<evidence type="ECO:0000313" key="6">
    <source>
        <dbReference type="Proteomes" id="UP001642464"/>
    </source>
</evidence>
<accession>A0ABP0ILQ1</accession>
<dbReference type="InterPro" id="IPR017853">
    <property type="entry name" value="GH"/>
</dbReference>
<dbReference type="SUPFAM" id="SSF48403">
    <property type="entry name" value="Ankyrin repeat"/>
    <property type="match status" value="1"/>
</dbReference>
<keyword evidence="6" id="KW-1185">Reference proteome</keyword>
<keyword evidence="2 3" id="KW-0040">ANK repeat</keyword>
<proteinExistence type="predicted"/>
<dbReference type="Pfam" id="PF00023">
    <property type="entry name" value="Ank"/>
    <property type="match status" value="1"/>
</dbReference>
<dbReference type="SUPFAM" id="SSF51445">
    <property type="entry name" value="(Trans)glycosidases"/>
    <property type="match status" value="1"/>
</dbReference>
<keyword evidence="1" id="KW-0677">Repeat</keyword>
<feature type="domain" description="Glycosyl hydrolase family 13 catalytic" evidence="4">
    <location>
        <begin position="1426"/>
        <end position="1752"/>
    </location>
</feature>
<feature type="repeat" description="ANK" evidence="3">
    <location>
        <begin position="870"/>
        <end position="902"/>
    </location>
</feature>
<evidence type="ECO:0000259" key="4">
    <source>
        <dbReference type="SMART" id="SM00642"/>
    </source>
</evidence>
<dbReference type="PROSITE" id="PS50297">
    <property type="entry name" value="ANK_REP_REGION"/>
    <property type="match status" value="3"/>
</dbReference>
<dbReference type="Gene3D" id="1.20.120.1750">
    <property type="match status" value="1"/>
</dbReference>
<feature type="repeat" description="ANK" evidence="3">
    <location>
        <begin position="946"/>
        <end position="971"/>
    </location>
</feature>
<dbReference type="PANTHER" id="PTHR24123:SF33">
    <property type="entry name" value="PROTEIN HOS4"/>
    <property type="match status" value="1"/>
</dbReference>
<dbReference type="InterPro" id="IPR002110">
    <property type="entry name" value="Ankyrin_rpt"/>
</dbReference>
<sequence length="1769" mass="197094">MDAPSLRRAQTAAGSSAQAALPALMRSWSAPRRRHELGPTLCLEVPWKSRPRSLPCPHALEGFVEVVALDGRRSQEEVMRAQFLCHRSKFASQLVGFSRSPPGCQESTVFFYTKPDHLLLEKLGLLSHLQRLAVAHGAATALWTLHSLGASFGRLEVESLGLRAGRLQLVGVGLLQCQEKVSKDLEDLASLLLCMLGFPMREDQSGSMASGELWKRLLMASKKGDITERDQALQQRDNDWPENEAKLLGNLALRLLQVAQEADVERVAENALQNVVTDLATLLRSHHPPEGLDSRRFSPNTRAPRGHGWKVLRHVLRACWAFQQGLEAFCCVCLEVAPKSLGLLCPQLHGRYQLLCGDCLEPYVCSLIGTAELRRHEGGVVCPACACNCEEPTIFSRQQVQARLAGAALRRFVEATEEVEVAPEDPEEDEEWSVLVEDLNTRSVRLATHSRVSEDDEPKVLRRTKDVLPFTWLLCEGDSTYIQYEPDRMKLRQHMSPRLFHLQVAECLTMHCPRCHCPLDPDPDGCVAMTCLACNEGFCWVCFTACGDDAHEHAMDAHGSYFPGQDFVQAWHRKLRWQRVQQILQQLREDSQDESLKGCQALLADVDLWRFPREAPEVPEAVPGDVEEHAGPWGPVGLHLAARLGRLDAVGEALQREDVNLQDNRGMTPLCYACHEGRMEVIRLLMERQADPNVADLHGVTPLHYACREPPFPILEDVAGLLLSYPQVDANQRDESGASAILVAAEVGRHQVMPSLLRCERLDPNLTNHAGRTALLVAASFDHTQVVVELLRSERVKVDLRGQDGETPLLLAAKRGSLELVQLLLSHPDTEPHAVNRTGRTALMEAANLGASEVVRCLLASGEVDRQDSSGCTALMLAAHSGSVETFEQLLPLSPNLQQRDVQGFTVLMRLAERGSQKGLTAHACLELLLSSVPRSRVEINAQNVDGSTALMLAVRNGCVPSVETLLDHGAGSGTSLHDLRGETAWTLASLCRPETFRALRHILPREEATTFMLLYDGLLFHSVERANRTLLAGGDLQLWNSTLLTVEFECREFRKWKEAGYQIFPREIFFQQHEECTHELEIQRVNGQSFANQELRETDSIKVRTVIVADSAARCSIFQLQEGELKAAAQKHFNLYFLRLTLDGECLEIRKTLQDVGLNDGDMVSALVQAPKLAAGRWAKAFALIDRKGTVLTWGHPGCGGDSSDVRGLLRNVLQVKASSGARAALRADGRVVAWGEASLGGSSEEVQDILRNVKQIQSSERGFAAILEDGGVVSWGWAGDLNGIEDQLHDVEHLEASAAAFAALRADGQVLCWGPQSMGGDASAVQHQLKEVQQVCASNWAFAARRRDGSVVTWGDADLGGDSSQVQEQLRGVTCLKVNLVVVEESCTETWEVRLLRSATKEGTVLLTGIRGKCQTSGNAGNNEALEGGFDVRDMAFRHGGDFVGLREKLDYIKGLGCQAIWISPIFQNGFNFYHQYAQHDFTLIDRRLGTLEKLRALTQAAHERGMYILVDVVMNHMGNEFFFEGHSSDTAPFRFHEIGGLREYRLIPRRSSRELYDTPVGKQPYMDFWYNNTWVAEAQYASPFYGQYGEAAWDQGRGTYESSDFHHNGDLQNYADPWEINVAKIYGTMDDLRLESRRVQEKYLAMTEALIASVDVDGFRVDTPMQVPLPFYKHWAPAIRRYAKSLGKEHFGIFGEFYVTTERYATMTGRGRDNTMYGQERFIPGEATLKGGIVYPYYWYTFTALVYKRPEFASGFALAYKEERFD</sequence>
<organism evidence="5 6">
    <name type="scientific">Durusdinium trenchii</name>
    <dbReference type="NCBI Taxonomy" id="1381693"/>
    <lineage>
        <taxon>Eukaryota</taxon>
        <taxon>Sar</taxon>
        <taxon>Alveolata</taxon>
        <taxon>Dinophyceae</taxon>
        <taxon>Suessiales</taxon>
        <taxon>Symbiodiniaceae</taxon>
        <taxon>Durusdinium</taxon>
    </lineage>
</organism>
<dbReference type="Gene3D" id="3.20.20.80">
    <property type="entry name" value="Glycosidases"/>
    <property type="match status" value="2"/>
</dbReference>
<evidence type="ECO:0000256" key="1">
    <source>
        <dbReference type="ARBA" id="ARBA00022737"/>
    </source>
</evidence>
<dbReference type="Gene3D" id="2.130.10.30">
    <property type="entry name" value="Regulator of chromosome condensation 1/beta-lactamase-inhibitor protein II"/>
    <property type="match status" value="2"/>
</dbReference>
<dbReference type="PANTHER" id="PTHR24123">
    <property type="entry name" value="ANKYRIN REPEAT-CONTAINING"/>
    <property type="match status" value="1"/>
</dbReference>
<protein>
    <submittedName>
        <fullName evidence="5">3-glucan synthase ags1 (Cell wall alpha-1)</fullName>
    </submittedName>
</protein>
<dbReference type="InterPro" id="IPR009091">
    <property type="entry name" value="RCC1/BLIP-II"/>
</dbReference>
<gene>
    <name evidence="5" type="ORF">SCF082_LOCUS7643</name>
</gene>
<dbReference type="InterPro" id="IPR036770">
    <property type="entry name" value="Ankyrin_rpt-contain_sf"/>
</dbReference>
<dbReference type="Pfam" id="PF00128">
    <property type="entry name" value="Alpha-amylase"/>
    <property type="match status" value="1"/>
</dbReference>
<comment type="caution">
    <text evidence="5">The sequence shown here is derived from an EMBL/GenBank/DDBJ whole genome shotgun (WGS) entry which is preliminary data.</text>
</comment>
<name>A0ABP0ILQ1_9DINO</name>
<evidence type="ECO:0000313" key="5">
    <source>
        <dbReference type="EMBL" id="CAK9003223.1"/>
    </source>
</evidence>
<dbReference type="Gene3D" id="1.25.40.20">
    <property type="entry name" value="Ankyrin repeat-containing domain"/>
    <property type="match status" value="3"/>
</dbReference>